<evidence type="ECO:0000256" key="2">
    <source>
        <dbReference type="ARBA" id="ARBA00008638"/>
    </source>
</evidence>
<evidence type="ECO:0000256" key="8">
    <source>
        <dbReference type="SAM" id="MobiDB-lite"/>
    </source>
</evidence>
<feature type="region of interest" description="Disordered" evidence="8">
    <location>
        <begin position="212"/>
        <end position="433"/>
    </location>
</feature>
<dbReference type="InParanoid" id="A0A1X7U8L5"/>
<dbReference type="Gene3D" id="1.10.472.10">
    <property type="entry name" value="Cyclin-like"/>
    <property type="match status" value="2"/>
</dbReference>
<dbReference type="GO" id="GO:0005634">
    <property type="term" value="C:nucleus"/>
    <property type="evidence" value="ECO:0007669"/>
    <property type="project" value="UniProtKB-SubCell"/>
</dbReference>
<keyword evidence="5" id="KW-0195">Cyclin</keyword>
<evidence type="ECO:0000256" key="7">
    <source>
        <dbReference type="ARBA" id="ARBA00023242"/>
    </source>
</evidence>
<feature type="compositionally biased region" description="Pro residues" evidence="8">
    <location>
        <begin position="412"/>
        <end position="433"/>
    </location>
</feature>
<dbReference type="GO" id="GO:0016538">
    <property type="term" value="F:cyclin-dependent protein serine/threonine kinase regulator activity"/>
    <property type="evidence" value="ECO:0007669"/>
    <property type="project" value="InterPro"/>
</dbReference>
<feature type="compositionally biased region" description="Basic residues" evidence="8">
    <location>
        <begin position="399"/>
        <end position="410"/>
    </location>
</feature>
<dbReference type="GO" id="GO:0006357">
    <property type="term" value="P:regulation of transcription by RNA polymerase II"/>
    <property type="evidence" value="ECO:0007669"/>
    <property type="project" value="InterPro"/>
</dbReference>
<reference evidence="10" key="2">
    <citation type="submission" date="2017-05" db="UniProtKB">
        <authorList>
            <consortium name="EnsemblMetazoa"/>
        </authorList>
    </citation>
    <scope>IDENTIFICATION</scope>
</reference>
<feature type="compositionally biased region" description="Basic and acidic residues" evidence="8">
    <location>
        <begin position="336"/>
        <end position="352"/>
    </location>
</feature>
<evidence type="ECO:0000256" key="3">
    <source>
        <dbReference type="ARBA" id="ARBA00022553"/>
    </source>
</evidence>
<organism evidence="10">
    <name type="scientific">Amphimedon queenslandica</name>
    <name type="common">Sponge</name>
    <dbReference type="NCBI Taxonomy" id="400682"/>
    <lineage>
        <taxon>Eukaryota</taxon>
        <taxon>Metazoa</taxon>
        <taxon>Porifera</taxon>
        <taxon>Demospongiae</taxon>
        <taxon>Heteroscleromorpha</taxon>
        <taxon>Haplosclerida</taxon>
        <taxon>Niphatidae</taxon>
        <taxon>Amphimedon</taxon>
    </lineage>
</organism>
<sequence>MSTAIVYMHRFYMINSFKAFDRVLLATAALFLAAKVEEHPRKLEHVAKCSYSLVNRDKPDRLDLDVQSEVYTKLIDDITYHELVLLQTLGFDVQVKHPHPHVVQCMNLVGVSRDLSQAAFFLAHNSQLLTTFCLEHPPTVVACMCIHLTCAWKGLEIPRSSDDKNWWEYVDRSVTYDKLEGLATEFLNIVDKSPSRLKKRIQDNIRMAVEGGRPLASSSQGTSRHPSTPATPSLHHKHKDRPSSSQTRKQQAPPPSSGKSHPPVSQKIQRSSPPPPPPPIHGDRPPHSLPPDQQKMRKHKEAYHHHHLHHQNNSGGAGGMVNKQTTPSSNQHKHSLPKDSHYPKNKKIKMEEASSQPSASSLSKQSLSLSDYRQSKHHHHRHHGNSDPNRPPKQDRHHSSNHVSNKHHHTLPPLPPPLPLSEAPPPPPPPPPN</sequence>
<evidence type="ECO:0000256" key="4">
    <source>
        <dbReference type="ARBA" id="ARBA00023015"/>
    </source>
</evidence>
<evidence type="ECO:0000259" key="9">
    <source>
        <dbReference type="Pfam" id="PF00134"/>
    </source>
</evidence>
<keyword evidence="11" id="KW-1185">Reference proteome</keyword>
<feature type="compositionally biased region" description="Polar residues" evidence="8">
    <location>
        <begin position="216"/>
        <end position="231"/>
    </location>
</feature>
<dbReference type="AlphaFoldDB" id="A0A1X7U8L5"/>
<feature type="compositionally biased region" description="Low complexity" evidence="8">
    <location>
        <begin position="353"/>
        <end position="370"/>
    </location>
</feature>
<dbReference type="InterPro" id="IPR006671">
    <property type="entry name" value="Cyclin_N"/>
</dbReference>
<evidence type="ECO:0000313" key="10">
    <source>
        <dbReference type="EnsemblMetazoa" id="Aqu2.1.24287_001"/>
    </source>
</evidence>
<dbReference type="InterPro" id="IPR036915">
    <property type="entry name" value="Cyclin-like_sf"/>
</dbReference>
<dbReference type="Pfam" id="PF00134">
    <property type="entry name" value="Cyclin_N"/>
    <property type="match status" value="1"/>
</dbReference>
<dbReference type="EnsemblMetazoa" id="XM_019999927.1">
    <property type="protein sequence ID" value="XP_019855486.1"/>
    <property type="gene ID" value="LOC100636377"/>
</dbReference>
<reference evidence="11" key="1">
    <citation type="journal article" date="2010" name="Nature">
        <title>The Amphimedon queenslandica genome and the evolution of animal complexity.</title>
        <authorList>
            <person name="Srivastava M."/>
            <person name="Simakov O."/>
            <person name="Chapman J."/>
            <person name="Fahey B."/>
            <person name="Gauthier M.E."/>
            <person name="Mitros T."/>
            <person name="Richards G.S."/>
            <person name="Conaco C."/>
            <person name="Dacre M."/>
            <person name="Hellsten U."/>
            <person name="Larroux C."/>
            <person name="Putnam N.H."/>
            <person name="Stanke M."/>
            <person name="Adamska M."/>
            <person name="Darling A."/>
            <person name="Degnan S.M."/>
            <person name="Oakley T.H."/>
            <person name="Plachetzki D.C."/>
            <person name="Zhai Y."/>
            <person name="Adamski M."/>
            <person name="Calcino A."/>
            <person name="Cummins S.F."/>
            <person name="Goodstein D.M."/>
            <person name="Harris C."/>
            <person name="Jackson D.J."/>
            <person name="Leys S.P."/>
            <person name="Shu S."/>
            <person name="Woodcroft B.J."/>
            <person name="Vervoort M."/>
            <person name="Kosik K.S."/>
            <person name="Manning G."/>
            <person name="Degnan B.M."/>
            <person name="Rokhsar D.S."/>
        </authorList>
    </citation>
    <scope>NUCLEOTIDE SEQUENCE [LARGE SCALE GENOMIC DNA]</scope>
</reference>
<feature type="domain" description="Cyclin N-terminal" evidence="9">
    <location>
        <begin position="3"/>
        <end position="93"/>
    </location>
</feature>
<proteinExistence type="inferred from homology"/>
<dbReference type="EnsemblMetazoa" id="Aqu2.1.24287_001">
    <property type="protein sequence ID" value="Aqu2.1.24287_001"/>
    <property type="gene ID" value="Aqu2.1.24287"/>
</dbReference>
<dbReference type="CDD" id="cd20539">
    <property type="entry name" value="CYCLIN_CCNT_rpt2"/>
    <property type="match status" value="1"/>
</dbReference>
<dbReference type="OrthoDB" id="25002at2759"/>
<evidence type="ECO:0000256" key="6">
    <source>
        <dbReference type="ARBA" id="ARBA00023163"/>
    </source>
</evidence>
<name>A0A1X7U8L5_AMPQE</name>
<dbReference type="SUPFAM" id="SSF47954">
    <property type="entry name" value="Cyclin-like"/>
    <property type="match status" value="2"/>
</dbReference>
<keyword evidence="3" id="KW-0597">Phosphoprotein</keyword>
<accession>A0A1X7U8L5</accession>
<keyword evidence="4" id="KW-0805">Transcription regulation</keyword>
<comment type="subcellular location">
    <subcellularLocation>
        <location evidence="1">Nucleus</location>
    </subcellularLocation>
</comment>
<gene>
    <name evidence="10" type="primary">100636377</name>
</gene>
<dbReference type="Pfam" id="PF21797">
    <property type="entry name" value="CycT2-like_C"/>
    <property type="match status" value="1"/>
</dbReference>
<keyword evidence="6" id="KW-0804">Transcription</keyword>
<dbReference type="eggNOG" id="KOG0834">
    <property type="taxonomic scope" value="Eukaryota"/>
</dbReference>
<feature type="compositionally biased region" description="Basic residues" evidence="8">
    <location>
        <begin position="296"/>
        <end position="310"/>
    </location>
</feature>
<dbReference type="FunFam" id="1.10.472.10:FF:000004">
    <property type="entry name" value="Cyclin T2"/>
    <property type="match status" value="1"/>
</dbReference>
<dbReference type="STRING" id="400682.A0A1X7U8L5"/>
<dbReference type="InterPro" id="IPR043198">
    <property type="entry name" value="Cyclin/Ssn8"/>
</dbReference>
<evidence type="ECO:0000256" key="5">
    <source>
        <dbReference type="ARBA" id="ARBA00023127"/>
    </source>
</evidence>
<evidence type="ECO:0000256" key="1">
    <source>
        <dbReference type="ARBA" id="ARBA00004123"/>
    </source>
</evidence>
<comment type="similarity">
    <text evidence="2">Belongs to the cyclin family. Cyclin C subfamily.</text>
</comment>
<keyword evidence="7" id="KW-0539">Nucleus</keyword>
<dbReference type="PANTHER" id="PTHR10026">
    <property type="entry name" value="CYCLIN"/>
    <property type="match status" value="1"/>
</dbReference>
<evidence type="ECO:0000313" key="11">
    <source>
        <dbReference type="Proteomes" id="UP000007879"/>
    </source>
</evidence>
<protein>
    <recommendedName>
        <fullName evidence="9">Cyclin N-terminal domain-containing protein</fullName>
    </recommendedName>
</protein>
<dbReference type="Proteomes" id="UP000007879">
    <property type="component" value="Unassembled WGS sequence"/>
</dbReference>